<organism evidence="2 3">
    <name type="scientific">Methanoplanus endosymbiosus</name>
    <dbReference type="NCBI Taxonomy" id="33865"/>
    <lineage>
        <taxon>Archaea</taxon>
        <taxon>Methanobacteriati</taxon>
        <taxon>Methanobacteriota</taxon>
        <taxon>Stenosarchaea group</taxon>
        <taxon>Methanomicrobia</taxon>
        <taxon>Methanomicrobiales</taxon>
        <taxon>Methanomicrobiaceae</taxon>
        <taxon>Methanoplanus</taxon>
    </lineage>
</organism>
<dbReference type="InterPro" id="IPR036597">
    <property type="entry name" value="Fido-like_dom_sf"/>
</dbReference>
<evidence type="ECO:0000313" key="3">
    <source>
        <dbReference type="Proteomes" id="UP001060368"/>
    </source>
</evidence>
<dbReference type="GeneID" id="74308601"/>
<dbReference type="AlphaFoldDB" id="A0A9E7TLD4"/>
<name>A0A9E7TLD4_9EURY</name>
<dbReference type="Gene3D" id="1.20.120.1870">
    <property type="entry name" value="Fic/DOC protein, Fido domain"/>
    <property type="match status" value="1"/>
</dbReference>
<keyword evidence="3" id="KW-1185">Reference proteome</keyword>
<dbReference type="RefSeq" id="WP_257742371.1">
    <property type="nucleotide sequence ID" value="NZ_CP096115.1"/>
</dbReference>
<feature type="domain" description="Fido" evidence="1">
    <location>
        <begin position="1"/>
        <end position="128"/>
    </location>
</feature>
<proteinExistence type="predicted"/>
<dbReference type="Pfam" id="PF02661">
    <property type="entry name" value="Fic"/>
    <property type="match status" value="1"/>
</dbReference>
<sequence length="138" mass="15820">MIEPTAQKLIDIQSQIILSSDLPEDIGMEGKIRDQGTLDYIVNEWNWKNNLFEHAAWLYYKIATEHPFFQGNKRTAVAVAENVLATKNLLISASEEEIKDFTINVATYDIKKCGYELSVDDVEEWLKNNVKEEPGKNI</sequence>
<dbReference type="EMBL" id="CP096115">
    <property type="protein sequence ID" value="UUX92221.1"/>
    <property type="molecule type" value="Genomic_DNA"/>
</dbReference>
<dbReference type="InterPro" id="IPR053737">
    <property type="entry name" value="Type_II_TA_Toxin"/>
</dbReference>
<dbReference type="NCBIfam" id="TIGR01550">
    <property type="entry name" value="DOC_P1"/>
    <property type="match status" value="1"/>
</dbReference>
<dbReference type="InterPro" id="IPR003812">
    <property type="entry name" value="Fido"/>
</dbReference>
<dbReference type="GO" id="GO:0016301">
    <property type="term" value="F:kinase activity"/>
    <property type="evidence" value="ECO:0007669"/>
    <property type="project" value="InterPro"/>
</dbReference>
<accession>A0A9E7TLD4</accession>
<protein>
    <submittedName>
        <fullName evidence="2">Type II toxin-antitoxin system death-on-curing family toxin</fullName>
    </submittedName>
</protein>
<dbReference type="Proteomes" id="UP001060368">
    <property type="component" value="Chromosome"/>
</dbReference>
<dbReference type="PROSITE" id="PS51459">
    <property type="entry name" value="FIDO"/>
    <property type="match status" value="1"/>
</dbReference>
<evidence type="ECO:0000313" key="2">
    <source>
        <dbReference type="EMBL" id="UUX92221.1"/>
    </source>
</evidence>
<evidence type="ECO:0000259" key="1">
    <source>
        <dbReference type="PROSITE" id="PS51459"/>
    </source>
</evidence>
<dbReference type="KEGG" id="mend:L6E24_12825"/>
<dbReference type="InterPro" id="IPR006440">
    <property type="entry name" value="Doc"/>
</dbReference>
<reference evidence="2" key="1">
    <citation type="submission" date="2022-04" db="EMBL/GenBank/DDBJ databases">
        <title>Complete genome of Methanoplanus endosymbiosus DSM 3599.</title>
        <authorList>
            <person name="Chen S.-C."/>
            <person name="You Y.-T."/>
            <person name="Zhou Y.-Z."/>
            <person name="Lai M.-C."/>
        </authorList>
    </citation>
    <scope>NUCLEOTIDE SEQUENCE</scope>
    <source>
        <strain evidence="2">DSM 3599</strain>
    </source>
</reference>
<gene>
    <name evidence="2" type="ORF">L6E24_12825</name>
</gene>
<dbReference type="SUPFAM" id="SSF140931">
    <property type="entry name" value="Fic-like"/>
    <property type="match status" value="1"/>
</dbReference>